<evidence type="ECO:0000313" key="2">
    <source>
        <dbReference type="Proteomes" id="UP000322165"/>
    </source>
</evidence>
<dbReference type="Gene3D" id="3.10.20.30">
    <property type="match status" value="1"/>
</dbReference>
<dbReference type="PANTHER" id="PTHR34472">
    <property type="entry name" value="SULFUR CARRIER PROTEIN THIS"/>
    <property type="match status" value="1"/>
</dbReference>
<keyword evidence="2" id="KW-1185">Reference proteome</keyword>
<dbReference type="PANTHER" id="PTHR34472:SF1">
    <property type="entry name" value="SULFUR CARRIER PROTEIN THIS"/>
    <property type="match status" value="1"/>
</dbReference>
<gene>
    <name evidence="1" type="primary">thiS</name>
    <name evidence="1" type="ORF">F0415_05020</name>
</gene>
<reference evidence="1 2" key="2">
    <citation type="submission" date="2019-09" db="EMBL/GenBank/DDBJ databases">
        <authorList>
            <person name="Mazur A."/>
        </authorList>
    </citation>
    <scope>NUCLEOTIDE SEQUENCE [LARGE SCALE GENOMIC DNA]</scope>
    <source>
        <strain evidence="1 2">3729k</strain>
    </source>
</reference>
<name>A0A5B2ZE06_9GAMM</name>
<proteinExistence type="predicted"/>
<accession>A0A5B2ZE06</accession>
<sequence length="66" mass="6874">MRVLLNGEARDVPAGTTVAGLLELAGYAGRKVAVELNLAVVPRSRHAEQVLSEGDRIEVIHAIGGG</sequence>
<organism evidence="1 2">
    <name type="scientific">Arenimonas fontis</name>
    <dbReference type="NCBI Taxonomy" id="2608255"/>
    <lineage>
        <taxon>Bacteria</taxon>
        <taxon>Pseudomonadati</taxon>
        <taxon>Pseudomonadota</taxon>
        <taxon>Gammaproteobacteria</taxon>
        <taxon>Lysobacterales</taxon>
        <taxon>Lysobacteraceae</taxon>
        <taxon>Arenimonas</taxon>
    </lineage>
</organism>
<dbReference type="SUPFAM" id="SSF54285">
    <property type="entry name" value="MoaD/ThiS"/>
    <property type="match status" value="1"/>
</dbReference>
<dbReference type="CDD" id="cd00565">
    <property type="entry name" value="Ubl_ThiS"/>
    <property type="match status" value="1"/>
</dbReference>
<dbReference type="InterPro" id="IPR003749">
    <property type="entry name" value="ThiS/MoaD-like"/>
</dbReference>
<dbReference type="EMBL" id="VUOD01000003">
    <property type="protein sequence ID" value="KAA2285282.1"/>
    <property type="molecule type" value="Genomic_DNA"/>
</dbReference>
<comment type="caution">
    <text evidence="1">The sequence shown here is derived from an EMBL/GenBank/DDBJ whole genome shotgun (WGS) entry which is preliminary data.</text>
</comment>
<dbReference type="RefSeq" id="WP_149860106.1">
    <property type="nucleotide sequence ID" value="NZ_VUOD01000003.1"/>
</dbReference>
<dbReference type="NCBIfam" id="TIGR01683">
    <property type="entry name" value="thiS"/>
    <property type="match status" value="1"/>
</dbReference>
<evidence type="ECO:0000313" key="1">
    <source>
        <dbReference type="EMBL" id="KAA2285282.1"/>
    </source>
</evidence>
<dbReference type="InterPro" id="IPR010035">
    <property type="entry name" value="Thi_S"/>
</dbReference>
<dbReference type="Pfam" id="PF02597">
    <property type="entry name" value="ThiS"/>
    <property type="match status" value="1"/>
</dbReference>
<dbReference type="InterPro" id="IPR012675">
    <property type="entry name" value="Beta-grasp_dom_sf"/>
</dbReference>
<protein>
    <submittedName>
        <fullName evidence="1">Sulfur carrier protein ThiS</fullName>
    </submittedName>
</protein>
<reference evidence="1 2" key="1">
    <citation type="submission" date="2019-09" db="EMBL/GenBank/DDBJ databases">
        <title>Arenimonas chukotkensis sp. nov., a bacterium isolated from Chukotka hot spring, Arctic region, Russia.</title>
        <authorList>
            <person name="Zayulina K.S."/>
            <person name="Prokofeva M.I."/>
            <person name="Elcheninov A.G."/>
            <person name="Novikov A."/>
            <person name="Kochetkova T.V."/>
            <person name="Kublanov I.V."/>
        </authorList>
    </citation>
    <scope>NUCLEOTIDE SEQUENCE [LARGE SCALE GENOMIC DNA]</scope>
    <source>
        <strain evidence="1 2">3729k</strain>
    </source>
</reference>
<dbReference type="Proteomes" id="UP000322165">
    <property type="component" value="Unassembled WGS sequence"/>
</dbReference>
<dbReference type="AlphaFoldDB" id="A0A5B2ZE06"/>
<dbReference type="InterPro" id="IPR016155">
    <property type="entry name" value="Mopterin_synth/thiamin_S_b"/>
</dbReference>